<comment type="subcellular location">
    <subcellularLocation>
        <location evidence="1">Membrane</location>
        <topology evidence="1">Multi-pass membrane protein</topology>
    </subcellularLocation>
</comment>
<evidence type="ECO:0000256" key="1">
    <source>
        <dbReference type="ARBA" id="ARBA00004141"/>
    </source>
</evidence>
<feature type="transmembrane region" description="Helical" evidence="6">
    <location>
        <begin position="62"/>
        <end position="82"/>
    </location>
</feature>
<comment type="similarity">
    <text evidence="2">Belongs to the autoinducer-2 exporter (AI-2E) (TC 2.A.86) family.</text>
</comment>
<dbReference type="InterPro" id="IPR002549">
    <property type="entry name" value="AI-2E-like"/>
</dbReference>
<feature type="transmembrane region" description="Helical" evidence="6">
    <location>
        <begin position="194"/>
        <end position="213"/>
    </location>
</feature>
<keyword evidence="5 6" id="KW-0472">Membrane</keyword>
<accession>A0A1F5PLJ1</accession>
<feature type="transmembrane region" description="Helical" evidence="6">
    <location>
        <begin position="219"/>
        <end position="249"/>
    </location>
</feature>
<dbReference type="AlphaFoldDB" id="A0A1F5PLJ1"/>
<evidence type="ECO:0000256" key="6">
    <source>
        <dbReference type="SAM" id="Phobius"/>
    </source>
</evidence>
<evidence type="ECO:0000313" key="7">
    <source>
        <dbReference type="EMBL" id="OGE90776.1"/>
    </source>
</evidence>
<evidence type="ECO:0000256" key="3">
    <source>
        <dbReference type="ARBA" id="ARBA00022692"/>
    </source>
</evidence>
<organism evidence="7 8">
    <name type="scientific">Candidatus Doudnabacteria bacterium RIFCSPHIGHO2_12_FULL_48_16</name>
    <dbReference type="NCBI Taxonomy" id="1817838"/>
    <lineage>
        <taxon>Bacteria</taxon>
        <taxon>Candidatus Doudnaibacteriota</taxon>
    </lineage>
</organism>
<evidence type="ECO:0000313" key="8">
    <source>
        <dbReference type="Proteomes" id="UP000177682"/>
    </source>
</evidence>
<comment type="caution">
    <text evidence="7">The sequence shown here is derived from an EMBL/GenBank/DDBJ whole genome shotgun (WGS) entry which is preliminary data.</text>
</comment>
<reference evidence="7 8" key="1">
    <citation type="journal article" date="2016" name="Nat. Commun.">
        <title>Thousands of microbial genomes shed light on interconnected biogeochemical processes in an aquifer system.</title>
        <authorList>
            <person name="Anantharaman K."/>
            <person name="Brown C.T."/>
            <person name="Hug L.A."/>
            <person name="Sharon I."/>
            <person name="Castelle C.J."/>
            <person name="Probst A.J."/>
            <person name="Thomas B.C."/>
            <person name="Singh A."/>
            <person name="Wilkins M.J."/>
            <person name="Karaoz U."/>
            <person name="Brodie E.L."/>
            <person name="Williams K.H."/>
            <person name="Hubbard S.S."/>
            <person name="Banfield J.F."/>
        </authorList>
    </citation>
    <scope>NUCLEOTIDE SEQUENCE [LARGE SCALE GENOMIC DNA]</scope>
</reference>
<evidence type="ECO:0000256" key="5">
    <source>
        <dbReference type="ARBA" id="ARBA00023136"/>
    </source>
</evidence>
<dbReference type="EMBL" id="MFEY01000004">
    <property type="protein sequence ID" value="OGE90776.1"/>
    <property type="molecule type" value="Genomic_DNA"/>
</dbReference>
<dbReference type="Pfam" id="PF01594">
    <property type="entry name" value="AI-2E_transport"/>
    <property type="match status" value="1"/>
</dbReference>
<evidence type="ECO:0000256" key="2">
    <source>
        <dbReference type="ARBA" id="ARBA00009773"/>
    </source>
</evidence>
<feature type="transmembrane region" description="Helical" evidence="6">
    <location>
        <begin position="290"/>
        <end position="323"/>
    </location>
</feature>
<feature type="transmembrane region" description="Helical" evidence="6">
    <location>
        <begin position="134"/>
        <end position="156"/>
    </location>
</feature>
<feature type="transmembrane region" description="Helical" evidence="6">
    <location>
        <begin position="256"/>
        <end position="278"/>
    </location>
</feature>
<evidence type="ECO:0008006" key="9">
    <source>
        <dbReference type="Google" id="ProtNLM"/>
    </source>
</evidence>
<dbReference type="GO" id="GO:0016020">
    <property type="term" value="C:membrane"/>
    <property type="evidence" value="ECO:0007669"/>
    <property type="project" value="UniProtKB-SubCell"/>
</dbReference>
<dbReference type="PANTHER" id="PTHR21716:SF4">
    <property type="entry name" value="TRANSMEMBRANE PROTEIN 245"/>
    <property type="match status" value="1"/>
</dbReference>
<keyword evidence="4 6" id="KW-1133">Transmembrane helix</keyword>
<sequence length="330" mass="35651">MLTISKEKYFFYSLLILASLVCVVVFWPFLSVIIVSMALAVAVHPIFDWIRRHLAFHNSTVASLITIVFLALCLGVPLYFIGSQVFAEAQDLYNQVTAGGTDFSLPFLSPALAADIQSQLGAIAAFVTGSLGQVFTSTFNTLFSVLLVILSLFYFLKDGQRWKTYAVKVSPLSDQHDERIAGMLAQAINGVVRGYILIALLQGLLMAIGLWIFGVPHPILWAVLAAVVSVIPTIGTAFISIPAIVFLFLTGQPLPAVGLIIWAVVVVGLVDNFLNPILVGQKLDLPPIIVLFAVLGGVAVMGPVGLLIGPLAVSLFYTLALIYQEDFQSR</sequence>
<dbReference type="Proteomes" id="UP000177682">
    <property type="component" value="Unassembled WGS sequence"/>
</dbReference>
<name>A0A1F5PLJ1_9BACT</name>
<gene>
    <name evidence="7" type="ORF">A3E29_01475</name>
</gene>
<keyword evidence="3 6" id="KW-0812">Transmembrane</keyword>
<proteinExistence type="inferred from homology"/>
<dbReference type="PANTHER" id="PTHR21716">
    <property type="entry name" value="TRANSMEMBRANE PROTEIN"/>
    <property type="match status" value="1"/>
</dbReference>
<protein>
    <recommendedName>
        <fullName evidence="9">AI-2E family transporter</fullName>
    </recommendedName>
</protein>
<feature type="transmembrane region" description="Helical" evidence="6">
    <location>
        <begin position="9"/>
        <end position="27"/>
    </location>
</feature>
<evidence type="ECO:0000256" key="4">
    <source>
        <dbReference type="ARBA" id="ARBA00022989"/>
    </source>
</evidence>